<evidence type="ECO:0000313" key="13">
    <source>
        <dbReference type="Proteomes" id="UP000184123"/>
    </source>
</evidence>
<dbReference type="OrthoDB" id="6158950at2"/>
<evidence type="ECO:0000256" key="7">
    <source>
        <dbReference type="ARBA" id="ARBA00023136"/>
    </source>
</evidence>
<feature type="transmembrane region" description="Helical" evidence="9">
    <location>
        <begin position="14"/>
        <end position="37"/>
    </location>
</feature>
<keyword evidence="7 9" id="KW-0472">Membrane</keyword>
<dbReference type="PANTHER" id="PTHR35011">
    <property type="entry name" value="2,3-DIKETO-L-GULONATE TRAP TRANSPORTER SMALL PERMEASE PROTEIN YIAM"/>
    <property type="match status" value="1"/>
</dbReference>
<proteinExistence type="inferred from homology"/>
<comment type="subcellular location">
    <subcellularLocation>
        <location evidence="1 9">Cell inner membrane</location>
        <topology evidence="1 9">Multi-pass membrane protein</topology>
    </subcellularLocation>
</comment>
<evidence type="ECO:0000256" key="5">
    <source>
        <dbReference type="ARBA" id="ARBA00022692"/>
    </source>
</evidence>
<dbReference type="AlphaFoldDB" id="A0A1M7LY26"/>
<dbReference type="STRING" id="44933.SAMN05660971_04004"/>
<dbReference type="Pfam" id="PF04290">
    <property type="entry name" value="DctQ"/>
    <property type="match status" value="1"/>
</dbReference>
<sequence length="185" mass="20377">MPLVRSLQRLSDGVNYLATLFCIACVLAMLGISFSGFLYTLVTGGALSWTYSLARLFLPWIGLISSTIALHSGEHVAMTLLVKCLPRSLVVVAAVATMVVMAGFAVLMMVYGWDFFIHSRQSYMVSDNIQISYKWTTFAVPLSGAIILLHLSQGFRLLEHFLDDDEIIEKVLHDADTGAIAEEGR</sequence>
<evidence type="ECO:0000313" key="12">
    <source>
        <dbReference type="EMBL" id="SHM83139.1"/>
    </source>
</evidence>
<dbReference type="InterPro" id="IPR055348">
    <property type="entry name" value="DctQ"/>
</dbReference>
<keyword evidence="3" id="KW-1003">Cell membrane</keyword>
<evidence type="ECO:0000256" key="9">
    <source>
        <dbReference type="RuleBase" id="RU369079"/>
    </source>
</evidence>
<evidence type="ECO:0000313" key="14">
    <source>
        <dbReference type="Proteomes" id="UP000321726"/>
    </source>
</evidence>
<evidence type="ECO:0000256" key="6">
    <source>
        <dbReference type="ARBA" id="ARBA00022989"/>
    </source>
</evidence>
<dbReference type="Proteomes" id="UP000321726">
    <property type="component" value="Unassembled WGS sequence"/>
</dbReference>
<dbReference type="RefSeq" id="WP_073436977.1">
    <property type="nucleotide sequence ID" value="NZ_BJXU01000169.1"/>
</dbReference>
<dbReference type="GO" id="GO:0005886">
    <property type="term" value="C:plasma membrane"/>
    <property type="evidence" value="ECO:0007669"/>
    <property type="project" value="UniProtKB-SubCell"/>
</dbReference>
<comment type="function">
    <text evidence="9">Part of the tripartite ATP-independent periplasmic (TRAP) transport system.</text>
</comment>
<feature type="transmembrane region" description="Helical" evidence="9">
    <location>
        <begin position="57"/>
        <end position="82"/>
    </location>
</feature>
<dbReference type="PANTHER" id="PTHR35011:SF2">
    <property type="entry name" value="2,3-DIKETO-L-GULONATE TRAP TRANSPORTER SMALL PERMEASE PROTEIN YIAM"/>
    <property type="match status" value="1"/>
</dbReference>
<evidence type="ECO:0000256" key="2">
    <source>
        <dbReference type="ARBA" id="ARBA00022448"/>
    </source>
</evidence>
<keyword evidence="6 9" id="KW-1133">Transmembrane helix</keyword>
<feature type="transmembrane region" description="Helical" evidence="9">
    <location>
        <begin position="89"/>
        <end position="113"/>
    </location>
</feature>
<accession>A0A1M7LY26</accession>
<dbReference type="InterPro" id="IPR007387">
    <property type="entry name" value="TRAP_DctQ"/>
</dbReference>
<reference evidence="12 13" key="1">
    <citation type="submission" date="2016-11" db="EMBL/GenBank/DDBJ databases">
        <authorList>
            <person name="Jaros S."/>
            <person name="Januszkiewicz K."/>
            <person name="Wedrychowicz H."/>
        </authorList>
    </citation>
    <scope>NUCLEOTIDE SEQUENCE [LARGE SCALE GENOMIC DNA]</scope>
    <source>
        <strain evidence="12 13">DSM 4740</strain>
    </source>
</reference>
<name>A0A1M7LY26_9GAMM</name>
<dbReference type="EMBL" id="BJXU01000169">
    <property type="protein sequence ID" value="GEN25836.1"/>
    <property type="molecule type" value="Genomic_DNA"/>
</dbReference>
<evidence type="ECO:0000256" key="1">
    <source>
        <dbReference type="ARBA" id="ARBA00004429"/>
    </source>
</evidence>
<feature type="transmembrane region" description="Helical" evidence="9">
    <location>
        <begin position="133"/>
        <end position="151"/>
    </location>
</feature>
<evidence type="ECO:0000259" key="10">
    <source>
        <dbReference type="Pfam" id="PF04290"/>
    </source>
</evidence>
<feature type="domain" description="Tripartite ATP-independent periplasmic transporters DctQ component" evidence="10">
    <location>
        <begin position="42"/>
        <end position="151"/>
    </location>
</feature>
<gene>
    <name evidence="11" type="ORF">HCU01_37850</name>
    <name evidence="12" type="ORF">SAMN05660971_04004</name>
</gene>
<evidence type="ECO:0000256" key="8">
    <source>
        <dbReference type="ARBA" id="ARBA00038436"/>
    </source>
</evidence>
<comment type="similarity">
    <text evidence="8 9">Belongs to the TRAP transporter small permease family.</text>
</comment>
<evidence type="ECO:0000256" key="4">
    <source>
        <dbReference type="ARBA" id="ARBA00022519"/>
    </source>
</evidence>
<reference evidence="11 14" key="2">
    <citation type="submission" date="2019-07" db="EMBL/GenBank/DDBJ databases">
        <title>Whole genome shotgun sequence of Halomonas cupida NBRC 102219.</title>
        <authorList>
            <person name="Hosoyama A."/>
            <person name="Uohara A."/>
            <person name="Ohji S."/>
            <person name="Ichikawa N."/>
        </authorList>
    </citation>
    <scope>NUCLEOTIDE SEQUENCE [LARGE SCALE GENOMIC DNA]</scope>
    <source>
        <strain evidence="11 14">NBRC 102219</strain>
    </source>
</reference>
<keyword evidence="14" id="KW-1185">Reference proteome</keyword>
<dbReference type="GO" id="GO:0022857">
    <property type="term" value="F:transmembrane transporter activity"/>
    <property type="evidence" value="ECO:0007669"/>
    <property type="project" value="UniProtKB-UniRule"/>
</dbReference>
<evidence type="ECO:0000313" key="11">
    <source>
        <dbReference type="EMBL" id="GEN25836.1"/>
    </source>
</evidence>
<dbReference type="EMBL" id="FRCA01000014">
    <property type="protein sequence ID" value="SHM83139.1"/>
    <property type="molecule type" value="Genomic_DNA"/>
</dbReference>
<keyword evidence="2 9" id="KW-0813">Transport</keyword>
<protein>
    <recommendedName>
        <fullName evidence="9">TRAP transporter small permease protein</fullName>
    </recommendedName>
</protein>
<keyword evidence="4 9" id="KW-0997">Cell inner membrane</keyword>
<evidence type="ECO:0000256" key="3">
    <source>
        <dbReference type="ARBA" id="ARBA00022475"/>
    </source>
</evidence>
<organism evidence="12 13">
    <name type="scientific">Halomonas cupida</name>
    <dbReference type="NCBI Taxonomy" id="44933"/>
    <lineage>
        <taxon>Bacteria</taxon>
        <taxon>Pseudomonadati</taxon>
        <taxon>Pseudomonadota</taxon>
        <taxon>Gammaproteobacteria</taxon>
        <taxon>Oceanospirillales</taxon>
        <taxon>Halomonadaceae</taxon>
        <taxon>Halomonas</taxon>
    </lineage>
</organism>
<keyword evidence="5 9" id="KW-0812">Transmembrane</keyword>
<comment type="subunit">
    <text evidence="9">The complex comprises the extracytoplasmic solute receptor protein and the two transmembrane proteins.</text>
</comment>
<dbReference type="Proteomes" id="UP000184123">
    <property type="component" value="Unassembled WGS sequence"/>
</dbReference>
<dbReference type="GO" id="GO:0015740">
    <property type="term" value="P:C4-dicarboxylate transport"/>
    <property type="evidence" value="ECO:0007669"/>
    <property type="project" value="TreeGrafter"/>
</dbReference>